<evidence type="ECO:0000256" key="6">
    <source>
        <dbReference type="ARBA" id="ARBA00022777"/>
    </source>
</evidence>
<keyword evidence="8" id="KW-0902">Two-component regulatory system</keyword>
<dbReference type="PANTHER" id="PTHR43711:SF26">
    <property type="entry name" value="SENSOR HISTIDINE KINASE RCSC"/>
    <property type="match status" value="1"/>
</dbReference>
<dbReference type="InterPro" id="IPR004358">
    <property type="entry name" value="Sig_transdc_His_kin-like_C"/>
</dbReference>
<dbReference type="Gene3D" id="3.30.565.10">
    <property type="entry name" value="Histidine kinase-like ATPase, C-terminal domain"/>
    <property type="match status" value="1"/>
</dbReference>
<dbReference type="SUPFAM" id="SSF47384">
    <property type="entry name" value="Homodimeric domain of signal transducing histidine kinase"/>
    <property type="match status" value="1"/>
</dbReference>
<dbReference type="CDD" id="cd00082">
    <property type="entry name" value="HisKA"/>
    <property type="match status" value="1"/>
</dbReference>
<gene>
    <name evidence="10" type="ORF">SAMN02745941_02210</name>
</gene>
<dbReference type="Pfam" id="PF02518">
    <property type="entry name" value="HATPase_c"/>
    <property type="match status" value="1"/>
</dbReference>
<dbReference type="SMART" id="SM00387">
    <property type="entry name" value="HATPase_c"/>
    <property type="match status" value="1"/>
</dbReference>
<keyword evidence="6 10" id="KW-0418">Kinase</keyword>
<dbReference type="Proteomes" id="UP000184241">
    <property type="component" value="Unassembled WGS sequence"/>
</dbReference>
<dbReference type="Pfam" id="PF00512">
    <property type="entry name" value="HisKA"/>
    <property type="match status" value="1"/>
</dbReference>
<dbReference type="PANTHER" id="PTHR43711">
    <property type="entry name" value="TWO-COMPONENT HISTIDINE KINASE"/>
    <property type="match status" value="1"/>
</dbReference>
<accession>A0A1M5YPW5</accession>
<dbReference type="SUPFAM" id="SSF55874">
    <property type="entry name" value="ATPase domain of HSP90 chaperone/DNA topoisomerase II/histidine kinase"/>
    <property type="match status" value="1"/>
</dbReference>
<dbReference type="Pfam" id="PF08448">
    <property type="entry name" value="PAS_4"/>
    <property type="match status" value="1"/>
</dbReference>
<dbReference type="PROSITE" id="PS50109">
    <property type="entry name" value="HIS_KIN"/>
    <property type="match status" value="1"/>
</dbReference>
<dbReference type="RefSeq" id="WP_073019424.1">
    <property type="nucleotide sequence ID" value="NZ_FQXU01000006.1"/>
</dbReference>
<evidence type="ECO:0000313" key="11">
    <source>
        <dbReference type="Proteomes" id="UP000184241"/>
    </source>
</evidence>
<dbReference type="EC" id="2.7.13.3" evidence="2"/>
<evidence type="ECO:0000256" key="1">
    <source>
        <dbReference type="ARBA" id="ARBA00000085"/>
    </source>
</evidence>
<dbReference type="InterPro" id="IPR005467">
    <property type="entry name" value="His_kinase_dom"/>
</dbReference>
<evidence type="ECO:0000259" key="9">
    <source>
        <dbReference type="PROSITE" id="PS50109"/>
    </source>
</evidence>
<keyword evidence="5" id="KW-0547">Nucleotide-binding</keyword>
<keyword evidence="4" id="KW-0808">Transferase</keyword>
<proteinExistence type="predicted"/>
<sequence>MREEVYYMLHLRDYIVIKVTNEFLDLIQYLREDIVNKHISEVLSLLKATFDIKEIEKEKNYFIFTKDYEAIEVNIELEDNLIMFKVNKGTKLKDKFLFFEELYNENRLGMAIFSVPDIRLLKANQTYLDFFDTPFDIRENTYGRKIHEFVTGWKGSPSEQLWREVLSQKKIVHVDEYAYDNFKRGRTFWKGTLIPIHEDGEMKYVAEMTEEITERYLTEMLIEEQSHIVLEENDELERTLSNQEKFFSFISHEFKTPLTVTMSAVQAIELICKNELSDIAKKYIKKIYQSSLQQVRLVNNLLDITRADAGYLKVNKKNMDIVRMTKLIIKSILVYANEKNVNIECSSSSKEIYLGIDDEKYERILLNLLSNAIKFSPIKGNIYVDIEENDGLVSITVKDEGPGIPEDKQKVIFERFGQVNNSLTRESEGTGIGLYIVNLLVNALSGEIKLESKIGQGSAFKVILPIEIVEEEDILKGNLMDDGLVRTVNVEFSNVYFD</sequence>
<keyword evidence="7" id="KW-0067">ATP-binding</keyword>
<dbReference type="AlphaFoldDB" id="A0A1M5YPW5"/>
<dbReference type="InterPro" id="IPR050736">
    <property type="entry name" value="Sensor_HK_Regulatory"/>
</dbReference>
<dbReference type="GO" id="GO:0005524">
    <property type="term" value="F:ATP binding"/>
    <property type="evidence" value="ECO:0007669"/>
    <property type="project" value="UniProtKB-KW"/>
</dbReference>
<feature type="domain" description="Histidine kinase" evidence="9">
    <location>
        <begin position="249"/>
        <end position="468"/>
    </location>
</feature>
<dbReference type="InterPro" id="IPR036890">
    <property type="entry name" value="HATPase_C_sf"/>
</dbReference>
<dbReference type="GO" id="GO:0000155">
    <property type="term" value="F:phosphorelay sensor kinase activity"/>
    <property type="evidence" value="ECO:0007669"/>
    <property type="project" value="InterPro"/>
</dbReference>
<dbReference type="InterPro" id="IPR003661">
    <property type="entry name" value="HisK_dim/P_dom"/>
</dbReference>
<evidence type="ECO:0000256" key="4">
    <source>
        <dbReference type="ARBA" id="ARBA00022679"/>
    </source>
</evidence>
<dbReference type="SMART" id="SM00388">
    <property type="entry name" value="HisKA"/>
    <property type="match status" value="1"/>
</dbReference>
<comment type="catalytic activity">
    <reaction evidence="1">
        <text>ATP + protein L-histidine = ADP + protein N-phospho-L-histidine.</text>
        <dbReference type="EC" id="2.7.13.3"/>
    </reaction>
</comment>
<dbReference type="FunFam" id="3.30.565.10:FF:000037">
    <property type="entry name" value="Hybrid sensor histidine kinase/response regulator"/>
    <property type="match status" value="1"/>
</dbReference>
<organism evidence="10 11">
    <name type="scientific">Clostridium intestinale DSM 6191</name>
    <dbReference type="NCBI Taxonomy" id="1121320"/>
    <lineage>
        <taxon>Bacteria</taxon>
        <taxon>Bacillati</taxon>
        <taxon>Bacillota</taxon>
        <taxon>Clostridia</taxon>
        <taxon>Eubacteriales</taxon>
        <taxon>Clostridiaceae</taxon>
        <taxon>Clostridium</taxon>
    </lineage>
</organism>
<dbReference type="Gene3D" id="3.30.450.20">
    <property type="entry name" value="PAS domain"/>
    <property type="match status" value="1"/>
</dbReference>
<name>A0A1M5YPW5_9CLOT</name>
<evidence type="ECO:0000313" key="10">
    <source>
        <dbReference type="EMBL" id="SHI13919.1"/>
    </source>
</evidence>
<protein>
    <recommendedName>
        <fullName evidence="2">histidine kinase</fullName>
        <ecNumber evidence="2">2.7.13.3</ecNumber>
    </recommendedName>
</protein>
<evidence type="ECO:0000256" key="5">
    <source>
        <dbReference type="ARBA" id="ARBA00022741"/>
    </source>
</evidence>
<dbReference type="InterPro" id="IPR036097">
    <property type="entry name" value="HisK_dim/P_sf"/>
</dbReference>
<dbReference type="Gene3D" id="1.10.287.130">
    <property type="match status" value="1"/>
</dbReference>
<keyword evidence="3" id="KW-0597">Phosphoprotein</keyword>
<dbReference type="InterPro" id="IPR013656">
    <property type="entry name" value="PAS_4"/>
</dbReference>
<evidence type="ECO:0000256" key="7">
    <source>
        <dbReference type="ARBA" id="ARBA00022840"/>
    </source>
</evidence>
<evidence type="ECO:0000256" key="8">
    <source>
        <dbReference type="ARBA" id="ARBA00023012"/>
    </source>
</evidence>
<dbReference type="PRINTS" id="PR00344">
    <property type="entry name" value="BCTRLSENSOR"/>
</dbReference>
<evidence type="ECO:0000256" key="3">
    <source>
        <dbReference type="ARBA" id="ARBA00022553"/>
    </source>
</evidence>
<reference evidence="10 11" key="1">
    <citation type="submission" date="2016-11" db="EMBL/GenBank/DDBJ databases">
        <authorList>
            <person name="Jaros S."/>
            <person name="Januszkiewicz K."/>
            <person name="Wedrychowicz H."/>
        </authorList>
    </citation>
    <scope>NUCLEOTIDE SEQUENCE [LARGE SCALE GENOMIC DNA]</scope>
    <source>
        <strain evidence="10 11">DSM 6191</strain>
    </source>
</reference>
<dbReference type="InterPro" id="IPR003594">
    <property type="entry name" value="HATPase_dom"/>
</dbReference>
<dbReference type="EMBL" id="FQXU01000006">
    <property type="protein sequence ID" value="SHI13919.1"/>
    <property type="molecule type" value="Genomic_DNA"/>
</dbReference>
<evidence type="ECO:0000256" key="2">
    <source>
        <dbReference type="ARBA" id="ARBA00012438"/>
    </source>
</evidence>